<dbReference type="STRING" id="456900.A0A195CBA2"/>
<gene>
    <name evidence="2" type="ORF">ALC62_11773</name>
</gene>
<feature type="transmembrane region" description="Helical" evidence="1">
    <location>
        <begin position="137"/>
        <end position="159"/>
    </location>
</feature>
<name>A0A195CBA2_9HYME</name>
<dbReference type="PANTHER" id="PTHR11360:SF238">
    <property type="entry name" value="SD10469P"/>
    <property type="match status" value="1"/>
</dbReference>
<evidence type="ECO:0000313" key="2">
    <source>
        <dbReference type="EMBL" id="KYM97481.1"/>
    </source>
</evidence>
<reference evidence="2 3" key="1">
    <citation type="submission" date="2016-03" db="EMBL/GenBank/DDBJ databases">
        <title>Cyphomyrmex costatus WGS genome.</title>
        <authorList>
            <person name="Nygaard S."/>
            <person name="Hu H."/>
            <person name="Boomsma J."/>
            <person name="Zhang G."/>
        </authorList>
    </citation>
    <scope>NUCLEOTIDE SEQUENCE [LARGE SCALE GENOMIC DNA]</scope>
    <source>
        <strain evidence="2">MS0001</strain>
        <tissue evidence="2">Whole body</tissue>
    </source>
</reference>
<feature type="transmembrane region" description="Helical" evidence="1">
    <location>
        <begin position="45"/>
        <end position="65"/>
    </location>
</feature>
<evidence type="ECO:0000256" key="1">
    <source>
        <dbReference type="SAM" id="Phobius"/>
    </source>
</evidence>
<dbReference type="InterPro" id="IPR036259">
    <property type="entry name" value="MFS_trans_sf"/>
</dbReference>
<dbReference type="Gene3D" id="1.20.1250.20">
    <property type="entry name" value="MFS general substrate transporter like domains"/>
    <property type="match status" value="1"/>
</dbReference>
<keyword evidence="1" id="KW-0812">Transmembrane</keyword>
<accession>A0A195CBA2</accession>
<feature type="transmembrane region" description="Helical" evidence="1">
    <location>
        <begin position="201"/>
        <end position="220"/>
    </location>
</feature>
<keyword evidence="1" id="KW-1133">Transmembrane helix</keyword>
<dbReference type="EMBL" id="KQ978068">
    <property type="protein sequence ID" value="KYM97481.1"/>
    <property type="molecule type" value="Genomic_DNA"/>
</dbReference>
<dbReference type="SUPFAM" id="SSF103473">
    <property type="entry name" value="MFS general substrate transporter"/>
    <property type="match status" value="1"/>
</dbReference>
<dbReference type="InterPro" id="IPR011701">
    <property type="entry name" value="MFS"/>
</dbReference>
<organism evidence="2 3">
    <name type="scientific">Cyphomyrmex costatus</name>
    <dbReference type="NCBI Taxonomy" id="456900"/>
    <lineage>
        <taxon>Eukaryota</taxon>
        <taxon>Metazoa</taxon>
        <taxon>Ecdysozoa</taxon>
        <taxon>Arthropoda</taxon>
        <taxon>Hexapoda</taxon>
        <taxon>Insecta</taxon>
        <taxon>Pterygota</taxon>
        <taxon>Neoptera</taxon>
        <taxon>Endopterygota</taxon>
        <taxon>Hymenoptera</taxon>
        <taxon>Apocrita</taxon>
        <taxon>Aculeata</taxon>
        <taxon>Formicoidea</taxon>
        <taxon>Formicidae</taxon>
        <taxon>Myrmicinae</taxon>
        <taxon>Cyphomyrmex</taxon>
    </lineage>
</organism>
<feature type="transmembrane region" description="Helical" evidence="1">
    <location>
        <begin position="171"/>
        <end position="189"/>
    </location>
</feature>
<proteinExistence type="predicted"/>
<dbReference type="AlphaFoldDB" id="A0A195CBA2"/>
<dbReference type="GO" id="GO:0008028">
    <property type="term" value="F:monocarboxylic acid transmembrane transporter activity"/>
    <property type="evidence" value="ECO:0007669"/>
    <property type="project" value="TreeGrafter"/>
</dbReference>
<evidence type="ECO:0000313" key="3">
    <source>
        <dbReference type="Proteomes" id="UP000078542"/>
    </source>
</evidence>
<protein>
    <submittedName>
        <fullName evidence="2">Monocarboxylate transporter 5</fullName>
    </submittedName>
</protein>
<dbReference type="Proteomes" id="UP000078542">
    <property type="component" value="Unassembled WGS sequence"/>
</dbReference>
<sequence length="242" mass="25846">MSVTRLPTAKDVAEEESGSFYLCPESVRRILITMLDLSLLKSPSFLILAISGGLTMMGFYTPFLYVTDRAIKANIDASTAMFLVSVIGIGNTIGRIVCGLASSLPGVNALVVNNIFISVGGLVTMFSGLSLTEGYQFFYAASFGLSISVFASLRSILVVDLLGLEKLTNAFGLLLLFQGVAATVGAPLAGAFMDATGSYDASFYLSGSLILMSAVICYPLNRINMWERRNEKKPIAIERSAS</sequence>
<dbReference type="InterPro" id="IPR050327">
    <property type="entry name" value="Proton-linked_MCT"/>
</dbReference>
<dbReference type="PANTHER" id="PTHR11360">
    <property type="entry name" value="MONOCARBOXYLATE TRANSPORTER"/>
    <property type="match status" value="1"/>
</dbReference>
<dbReference type="Pfam" id="PF07690">
    <property type="entry name" value="MFS_1"/>
    <property type="match status" value="1"/>
</dbReference>
<feature type="transmembrane region" description="Helical" evidence="1">
    <location>
        <begin position="77"/>
        <end position="98"/>
    </location>
</feature>
<feature type="transmembrane region" description="Helical" evidence="1">
    <location>
        <begin position="110"/>
        <end position="131"/>
    </location>
</feature>
<keyword evidence="3" id="KW-1185">Reference proteome</keyword>
<keyword evidence="1" id="KW-0472">Membrane</keyword>